<dbReference type="AlphaFoldDB" id="A0A836H492"/>
<evidence type="ECO:0000256" key="1">
    <source>
        <dbReference type="SAM" id="MobiDB-lite"/>
    </source>
</evidence>
<feature type="chain" id="PRO_5032528658" evidence="2">
    <location>
        <begin position="35"/>
        <end position="413"/>
    </location>
</feature>
<dbReference type="KEGG" id="loi:92359961"/>
<feature type="region of interest" description="Disordered" evidence="1">
    <location>
        <begin position="393"/>
        <end position="413"/>
    </location>
</feature>
<organism evidence="3 4">
    <name type="scientific">Leishmania orientalis</name>
    <dbReference type="NCBI Taxonomy" id="2249476"/>
    <lineage>
        <taxon>Eukaryota</taxon>
        <taxon>Discoba</taxon>
        <taxon>Euglenozoa</taxon>
        <taxon>Kinetoplastea</taxon>
        <taxon>Metakinetoplastina</taxon>
        <taxon>Trypanosomatida</taxon>
        <taxon>Trypanosomatidae</taxon>
        <taxon>Leishmaniinae</taxon>
        <taxon>Leishmania</taxon>
    </lineage>
</organism>
<evidence type="ECO:0000256" key="2">
    <source>
        <dbReference type="SAM" id="SignalP"/>
    </source>
</evidence>
<dbReference type="EMBL" id="JAFHLR010000028">
    <property type="protein sequence ID" value="KAG5474858.1"/>
    <property type="molecule type" value="Genomic_DNA"/>
</dbReference>
<keyword evidence="2" id="KW-0732">Signal</keyword>
<dbReference type="GeneID" id="92359961"/>
<feature type="region of interest" description="Disordered" evidence="1">
    <location>
        <begin position="118"/>
        <end position="154"/>
    </location>
</feature>
<proteinExistence type="predicted"/>
<comment type="caution">
    <text evidence="3">The sequence shown here is derived from an EMBL/GenBank/DDBJ whole genome shotgun (WGS) entry which is preliminary data.</text>
</comment>
<dbReference type="Proteomes" id="UP000674143">
    <property type="component" value="Unassembled WGS sequence"/>
</dbReference>
<reference evidence="4" key="2">
    <citation type="journal article" date="2021" name="Sci. Data">
        <title>Chromosome-scale genome sequencing, assembly and annotation of six genomes from subfamily Leishmaniinae.</title>
        <authorList>
            <person name="Almutairi H."/>
            <person name="Urbaniak M.D."/>
            <person name="Bates M.D."/>
            <person name="Jariyapan N."/>
            <person name="Kwakye-Nuako G."/>
            <person name="Thomaz Soccol V."/>
            <person name="Al-Salem W.S."/>
            <person name="Dillon R.J."/>
            <person name="Bates P.A."/>
            <person name="Gatherer D."/>
        </authorList>
    </citation>
    <scope>NUCLEOTIDE SEQUENCE [LARGE SCALE GENOMIC DNA]</scope>
</reference>
<feature type="signal peptide" evidence="2">
    <location>
        <begin position="1"/>
        <end position="34"/>
    </location>
</feature>
<protein>
    <submittedName>
        <fullName evidence="3">Uncharacterized protein</fullName>
    </submittedName>
</protein>
<reference evidence="4" key="1">
    <citation type="journal article" date="2021" name="Microbiol. Resour. Announc.">
        <title>LGAAP: Leishmaniinae Genome Assembly and Annotation Pipeline.</title>
        <authorList>
            <person name="Almutairi H."/>
            <person name="Urbaniak M.D."/>
            <person name="Bates M.D."/>
            <person name="Jariyapan N."/>
            <person name="Kwakye-Nuako G."/>
            <person name="Thomaz-Soccol V."/>
            <person name="Al-Salem W.S."/>
            <person name="Dillon R.J."/>
            <person name="Bates P.A."/>
            <person name="Gatherer D."/>
        </authorList>
    </citation>
    <scope>NUCLEOTIDE SEQUENCE [LARGE SCALE GENOMIC DNA]</scope>
</reference>
<keyword evidence="4" id="KW-1185">Reference proteome</keyword>
<sequence length="413" mass="44552">MLSWSHPTRGRWAHGHRSLFRTVLTLVVLLVAHAGAPAAALTGSAPCPDTRENLPMWCNKWLGGAGGVLMAGEWTTNWFTCVCNGVLSLKVYRNVYLSGSEQQSLVSVASPSSMVSSSSPSDSSSSSLFNNSQSSSSTHRGWSSSSRSPLTSSSSSAMASSLSSSVLANDMCEWDGFFSKYPDGMECLPITGMCPASCSEIPRYLCESQYTVSCQVRSNDTLLYTCVTCSGAAFTINTTGPNTCNRLLTPPLCDPQSDCSGHGCCTMSHGDSSSSSVSDVKCNCFENRTHGYYAGTNCGSCAPGYYVNSEGICKTRVQPGQVLLASIGKTWTMVSPNVAVLFLFVIFSMVRKLHASDRPFELTGLRRANLSSVQVARRRQQSLFHSKYIPMRPAKSRSFTNPHQPRTRGPPAY</sequence>
<dbReference type="RefSeq" id="XP_067061964.1">
    <property type="nucleotide sequence ID" value="XM_067206027.1"/>
</dbReference>
<name>A0A836H492_9TRYP</name>
<evidence type="ECO:0000313" key="3">
    <source>
        <dbReference type="EMBL" id="KAG5474858.1"/>
    </source>
</evidence>
<gene>
    <name evidence="3" type="ORF">LSCM4_04037</name>
</gene>
<accession>A0A836H492</accession>
<evidence type="ECO:0000313" key="4">
    <source>
        <dbReference type="Proteomes" id="UP000674143"/>
    </source>
</evidence>